<dbReference type="EMBL" id="QYUQ01000002">
    <property type="protein sequence ID" value="RJG04599.1"/>
    <property type="molecule type" value="Genomic_DNA"/>
</dbReference>
<feature type="transmembrane region" description="Helical" evidence="1">
    <location>
        <begin position="43"/>
        <end position="62"/>
    </location>
</feature>
<comment type="caution">
    <text evidence="3">The sequence shown here is derived from an EMBL/GenBank/DDBJ whole genome shotgun (WGS) entry which is preliminary data.</text>
</comment>
<accession>A0A3A3GCR8</accession>
<dbReference type="Proteomes" id="UP000266327">
    <property type="component" value="Unassembled WGS sequence"/>
</dbReference>
<name>A0A3A3GCR8_9BURK</name>
<feature type="transmembrane region" description="Helical" evidence="1">
    <location>
        <begin position="74"/>
        <end position="92"/>
    </location>
</feature>
<evidence type="ECO:0000256" key="1">
    <source>
        <dbReference type="SAM" id="Phobius"/>
    </source>
</evidence>
<evidence type="ECO:0000313" key="3">
    <source>
        <dbReference type="EMBL" id="RJG04599.1"/>
    </source>
</evidence>
<keyword evidence="1" id="KW-0812">Transmembrane</keyword>
<feature type="transmembrane region" description="Helical" evidence="1">
    <location>
        <begin position="121"/>
        <end position="141"/>
    </location>
</feature>
<dbReference type="AlphaFoldDB" id="A0A3A3GCR8"/>
<protein>
    <submittedName>
        <fullName evidence="3">Tripartite tricarboxylate transporter TctB family protein</fullName>
    </submittedName>
</protein>
<keyword evidence="1" id="KW-1133">Transmembrane helix</keyword>
<keyword evidence="4" id="KW-1185">Reference proteome</keyword>
<evidence type="ECO:0000313" key="4">
    <source>
        <dbReference type="Proteomes" id="UP000266327"/>
    </source>
</evidence>
<keyword evidence="1" id="KW-0472">Membrane</keyword>
<dbReference type="InterPro" id="IPR009936">
    <property type="entry name" value="DUF1468"/>
</dbReference>
<feature type="transmembrane region" description="Helical" evidence="1">
    <location>
        <begin position="98"/>
        <end position="114"/>
    </location>
</feature>
<sequence>MIARIRNPRDFWAGLIYIAIGVGAVVLAQDYKMGTAIRMGPGYFPVVLGGLLMAIGIISVGRSLVREGEPIGSFALKGLLLVVGGMLLTGFLFRKAGLVVALPLLIMITSYASIKFRWGASLALAAGLTAFCMLIFAYGLGLPLPVLGKWFGA</sequence>
<dbReference type="Pfam" id="PF07331">
    <property type="entry name" value="TctB"/>
    <property type="match status" value="1"/>
</dbReference>
<feature type="transmembrane region" description="Helical" evidence="1">
    <location>
        <begin position="12"/>
        <end position="31"/>
    </location>
</feature>
<dbReference type="OrthoDB" id="7029611at2"/>
<feature type="domain" description="DUF1468" evidence="2">
    <location>
        <begin position="11"/>
        <end position="145"/>
    </location>
</feature>
<evidence type="ECO:0000259" key="2">
    <source>
        <dbReference type="Pfam" id="PF07331"/>
    </source>
</evidence>
<reference evidence="4" key="1">
    <citation type="submission" date="2018-09" db="EMBL/GenBank/DDBJ databases">
        <authorList>
            <person name="Zhu H."/>
        </authorList>
    </citation>
    <scope>NUCLEOTIDE SEQUENCE [LARGE SCALE GENOMIC DNA]</scope>
    <source>
        <strain evidence="4">K1S02-23</strain>
    </source>
</reference>
<proteinExistence type="predicted"/>
<gene>
    <name evidence="3" type="ORF">D3878_21810</name>
</gene>
<organism evidence="3 4">
    <name type="scientific">Noviherbaspirillum sedimenti</name>
    <dbReference type="NCBI Taxonomy" id="2320865"/>
    <lineage>
        <taxon>Bacteria</taxon>
        <taxon>Pseudomonadati</taxon>
        <taxon>Pseudomonadota</taxon>
        <taxon>Betaproteobacteria</taxon>
        <taxon>Burkholderiales</taxon>
        <taxon>Oxalobacteraceae</taxon>
        <taxon>Noviherbaspirillum</taxon>
    </lineage>
</organism>